<feature type="binding site" evidence="15">
    <location>
        <position position="158"/>
    </location>
    <ligand>
        <name>ATP</name>
        <dbReference type="ChEBI" id="CHEBI:30616"/>
    </ligand>
</feature>
<dbReference type="PROSITE" id="PS00107">
    <property type="entry name" value="PROTEIN_KINASE_ATP"/>
    <property type="match status" value="1"/>
</dbReference>
<keyword evidence="12" id="KW-0449">Lipoprotein</keyword>
<dbReference type="InterPro" id="IPR017441">
    <property type="entry name" value="Protein_kinase_ATP_BS"/>
</dbReference>
<dbReference type="PROSITE" id="PS50011">
    <property type="entry name" value="PROTEIN_KINASE_DOM"/>
    <property type="match status" value="1"/>
</dbReference>
<dbReference type="Gene3D" id="3.30.200.20">
    <property type="entry name" value="Phosphorylase Kinase, domain 1"/>
    <property type="match status" value="1"/>
</dbReference>
<evidence type="ECO:0000256" key="16">
    <source>
        <dbReference type="SAM" id="MobiDB-lite"/>
    </source>
</evidence>
<evidence type="ECO:0000256" key="11">
    <source>
        <dbReference type="ARBA" id="ARBA00022840"/>
    </source>
</evidence>
<evidence type="ECO:0000313" key="19">
    <source>
        <dbReference type="Proteomes" id="UP000501690"/>
    </source>
</evidence>
<dbReference type="GO" id="GO:0005524">
    <property type="term" value="F:ATP binding"/>
    <property type="evidence" value="ECO:0007669"/>
    <property type="project" value="UniProtKB-UniRule"/>
</dbReference>
<name>A0A4D6M733_VIGUN</name>
<dbReference type="InterPro" id="IPR011992">
    <property type="entry name" value="EF-hand-dom_pair"/>
</dbReference>
<evidence type="ECO:0000259" key="17">
    <source>
        <dbReference type="PROSITE" id="PS50011"/>
    </source>
</evidence>
<dbReference type="Gramene" id="Vigun01g105400.1.v1.2">
    <property type="protein sequence ID" value="Vigun01g105400.1.v1.2"/>
    <property type="gene ID" value="Vigun01g105400.v1.2"/>
</dbReference>
<evidence type="ECO:0000256" key="5">
    <source>
        <dbReference type="ARBA" id="ARBA00022553"/>
    </source>
</evidence>
<dbReference type="OrthoDB" id="40902at2759"/>
<dbReference type="CDD" id="cd05117">
    <property type="entry name" value="STKc_CAMK"/>
    <property type="match status" value="1"/>
</dbReference>
<keyword evidence="19" id="KW-1185">Reference proteome</keyword>
<dbReference type="FunFam" id="3.30.200.20:FF:000101">
    <property type="entry name" value="CDPK-related kinase 1"/>
    <property type="match status" value="1"/>
</dbReference>
<dbReference type="GO" id="GO:0004674">
    <property type="term" value="F:protein serine/threonine kinase activity"/>
    <property type="evidence" value="ECO:0007669"/>
    <property type="project" value="UniProtKB-KW"/>
</dbReference>
<evidence type="ECO:0000256" key="12">
    <source>
        <dbReference type="ARBA" id="ARBA00023288"/>
    </source>
</evidence>
<dbReference type="SUPFAM" id="SSF47473">
    <property type="entry name" value="EF-hand"/>
    <property type="match status" value="1"/>
</dbReference>
<evidence type="ECO:0000256" key="13">
    <source>
        <dbReference type="ARBA" id="ARBA00047899"/>
    </source>
</evidence>
<keyword evidence="11 15" id="KW-0067">ATP-binding</keyword>
<evidence type="ECO:0000256" key="3">
    <source>
        <dbReference type="ARBA" id="ARBA00012513"/>
    </source>
</evidence>
<evidence type="ECO:0000256" key="10">
    <source>
        <dbReference type="ARBA" id="ARBA00022777"/>
    </source>
</evidence>
<dbReference type="InterPro" id="IPR000719">
    <property type="entry name" value="Prot_kinase_dom"/>
</dbReference>
<dbReference type="FunFam" id="1.10.510.10:FF:001864">
    <property type="entry name" value="Calcium-dependent protein kinase SK5"/>
    <property type="match status" value="1"/>
</dbReference>
<dbReference type="PROSITE" id="PS00108">
    <property type="entry name" value="PROTEIN_KINASE_ST"/>
    <property type="match status" value="1"/>
</dbReference>
<dbReference type="FunFam" id="1.10.510.10:FF:001294">
    <property type="entry name" value="CDPK-related kinase 3"/>
    <property type="match status" value="1"/>
</dbReference>
<keyword evidence="9 15" id="KW-0547">Nucleotide-binding</keyword>
<evidence type="ECO:0000256" key="15">
    <source>
        <dbReference type="PROSITE-ProRule" id="PRU10141"/>
    </source>
</evidence>
<evidence type="ECO:0000256" key="9">
    <source>
        <dbReference type="ARBA" id="ARBA00022741"/>
    </source>
</evidence>
<keyword evidence="5" id="KW-0597">Phosphoprotein</keyword>
<keyword evidence="4" id="KW-0723">Serine/threonine-protein kinase</keyword>
<dbReference type="SUPFAM" id="SSF56112">
    <property type="entry name" value="Protein kinase-like (PK-like)"/>
    <property type="match status" value="1"/>
</dbReference>
<evidence type="ECO:0000256" key="8">
    <source>
        <dbReference type="ARBA" id="ARBA00022737"/>
    </source>
</evidence>
<reference evidence="18 19" key="1">
    <citation type="submission" date="2019-04" db="EMBL/GenBank/DDBJ databases">
        <title>An improved genome assembly and genetic linkage map for asparagus bean, Vigna unguiculata ssp. sesquipedialis.</title>
        <authorList>
            <person name="Xia Q."/>
            <person name="Zhang R."/>
            <person name="Dong Y."/>
        </authorList>
    </citation>
    <scope>NUCLEOTIDE SEQUENCE [LARGE SCALE GENOMIC DNA]</scope>
    <source>
        <tissue evidence="18">Leaf</tissue>
    </source>
</reference>
<dbReference type="FunFam" id="1.10.238.10:FF:000233">
    <property type="entry name" value="CDPK-related kinase 1"/>
    <property type="match status" value="1"/>
</dbReference>
<feature type="compositionally biased region" description="Basic and acidic residues" evidence="16">
    <location>
        <begin position="7"/>
        <end position="22"/>
    </location>
</feature>
<organism evidence="18 19">
    <name type="scientific">Vigna unguiculata</name>
    <name type="common">Cowpea</name>
    <dbReference type="NCBI Taxonomy" id="3917"/>
    <lineage>
        <taxon>Eukaryota</taxon>
        <taxon>Viridiplantae</taxon>
        <taxon>Streptophyta</taxon>
        <taxon>Embryophyta</taxon>
        <taxon>Tracheophyta</taxon>
        <taxon>Spermatophyta</taxon>
        <taxon>Magnoliopsida</taxon>
        <taxon>eudicotyledons</taxon>
        <taxon>Gunneridae</taxon>
        <taxon>Pentapetalae</taxon>
        <taxon>rosids</taxon>
        <taxon>fabids</taxon>
        <taxon>Fabales</taxon>
        <taxon>Fabaceae</taxon>
        <taxon>Papilionoideae</taxon>
        <taxon>50 kb inversion clade</taxon>
        <taxon>NPAAA clade</taxon>
        <taxon>indigoferoid/millettioid clade</taxon>
        <taxon>Phaseoleae</taxon>
        <taxon>Vigna</taxon>
    </lineage>
</organism>
<dbReference type="InterPro" id="IPR050205">
    <property type="entry name" value="CDPK_Ser/Thr_kinases"/>
</dbReference>
<gene>
    <name evidence="18" type="ORF">DEO72_LG6g1765</name>
</gene>
<feature type="region of interest" description="Disordered" evidence="16">
    <location>
        <begin position="1"/>
        <end position="22"/>
    </location>
</feature>
<feature type="domain" description="Protein kinase" evidence="17">
    <location>
        <begin position="126"/>
        <end position="387"/>
    </location>
</feature>
<comment type="subcellular location">
    <subcellularLocation>
        <location evidence="1">Membrane</location>
        <topology evidence="1">Lipid-anchor</topology>
        <orientation evidence="1">Cytoplasmic side</orientation>
    </subcellularLocation>
</comment>
<keyword evidence="7" id="KW-0519">Myristate</keyword>
<comment type="catalytic activity">
    <reaction evidence="13">
        <text>L-threonyl-[protein] + ATP = O-phospho-L-threonyl-[protein] + ADP + H(+)</text>
        <dbReference type="Rhea" id="RHEA:46608"/>
        <dbReference type="Rhea" id="RHEA-COMP:11060"/>
        <dbReference type="Rhea" id="RHEA-COMP:11605"/>
        <dbReference type="ChEBI" id="CHEBI:15378"/>
        <dbReference type="ChEBI" id="CHEBI:30013"/>
        <dbReference type="ChEBI" id="CHEBI:30616"/>
        <dbReference type="ChEBI" id="CHEBI:61977"/>
        <dbReference type="ChEBI" id="CHEBI:456216"/>
        <dbReference type="EC" id="2.7.11.1"/>
    </reaction>
</comment>
<evidence type="ECO:0000256" key="2">
    <source>
        <dbReference type="ARBA" id="ARBA00005354"/>
    </source>
</evidence>
<dbReference type="SMART" id="SM00220">
    <property type="entry name" value="S_TKc"/>
    <property type="match status" value="1"/>
</dbReference>
<dbReference type="GO" id="GO:0016020">
    <property type="term" value="C:membrane"/>
    <property type="evidence" value="ECO:0007669"/>
    <property type="project" value="UniProtKB-SubCell"/>
</dbReference>
<evidence type="ECO:0000313" key="18">
    <source>
        <dbReference type="EMBL" id="QCD97055.1"/>
    </source>
</evidence>
<keyword evidence="8" id="KW-0677">Repeat</keyword>
<dbReference type="InterPro" id="IPR008271">
    <property type="entry name" value="Ser/Thr_kinase_AS"/>
</dbReference>
<evidence type="ECO:0000256" key="7">
    <source>
        <dbReference type="ARBA" id="ARBA00022707"/>
    </source>
</evidence>
<dbReference type="Gene3D" id="1.10.510.10">
    <property type="entry name" value="Transferase(Phosphotransferase) domain 1"/>
    <property type="match status" value="1"/>
</dbReference>
<evidence type="ECO:0000256" key="6">
    <source>
        <dbReference type="ARBA" id="ARBA00022679"/>
    </source>
</evidence>
<evidence type="ECO:0000256" key="4">
    <source>
        <dbReference type="ARBA" id="ARBA00022527"/>
    </source>
</evidence>
<dbReference type="InterPro" id="IPR011009">
    <property type="entry name" value="Kinase-like_dom_sf"/>
</dbReference>
<accession>A0A4D6M733</accession>
<dbReference type="EC" id="2.7.11.1" evidence="3"/>
<evidence type="ECO:0000256" key="14">
    <source>
        <dbReference type="ARBA" id="ARBA00048679"/>
    </source>
</evidence>
<dbReference type="AlphaFoldDB" id="A0A4D6M733"/>
<dbReference type="PANTHER" id="PTHR24349">
    <property type="entry name" value="SERINE/THREONINE-PROTEIN KINASE"/>
    <property type="match status" value="1"/>
</dbReference>
<keyword evidence="6" id="KW-0808">Transferase</keyword>
<evidence type="ECO:0000256" key="1">
    <source>
        <dbReference type="ARBA" id="ARBA00004423"/>
    </source>
</evidence>
<comment type="catalytic activity">
    <reaction evidence="14">
        <text>L-seryl-[protein] + ATP = O-phospho-L-seryl-[protein] + ADP + H(+)</text>
        <dbReference type="Rhea" id="RHEA:17989"/>
        <dbReference type="Rhea" id="RHEA-COMP:9863"/>
        <dbReference type="Rhea" id="RHEA-COMP:11604"/>
        <dbReference type="ChEBI" id="CHEBI:15378"/>
        <dbReference type="ChEBI" id="CHEBI:29999"/>
        <dbReference type="ChEBI" id="CHEBI:30616"/>
        <dbReference type="ChEBI" id="CHEBI:83421"/>
        <dbReference type="ChEBI" id="CHEBI:456216"/>
        <dbReference type="EC" id="2.7.11.1"/>
    </reaction>
</comment>
<dbReference type="EMBL" id="CP039350">
    <property type="protein sequence ID" value="QCD97055.1"/>
    <property type="molecule type" value="Genomic_DNA"/>
</dbReference>
<dbReference type="Gene3D" id="1.10.238.10">
    <property type="entry name" value="EF-hand"/>
    <property type="match status" value="2"/>
</dbReference>
<keyword evidence="10 18" id="KW-0418">Kinase</keyword>
<comment type="similarity">
    <text evidence="2">Belongs to the protein kinase superfamily. CAMK Ser/Thr protein kinase family. CaMK subfamily.</text>
</comment>
<sequence length="579" mass="64576">MGLCHGKPVETSRSEGGHHVFPGEKEVVVAASPKTSTKGSKFPFYSPSPLPSLFKNSPANSSVSSTPLRLFKRPFPPPSPAKHIRALLARRHGSVKPNEASIPEGSECEVGLDKSFGFSNHFHTHYELGPEVGRGHFGYTCSAKGRKGAFKGHDVAVKVIPKSKMTTAIAIEDVRREVKILRALTGHKNLVQFYDAYEDNDNVYIVMELCKGGELLDKILSRGGKYSEEDARTVMIQILSVVAFCHLQGVVHRDLKPENFLYISEENSTLKVIDFGLSDYVKPDERLNDIVGSAYYVAPEVLHRSYGTEADMWSIGVIAYILLCGSRPFWARTESGIFRAVLKADPSFDEAPWPSLSADAVDFVKRLLNKDYRKRLTAAQALSHPWLTSHCDDVKIPFDMIIHKLVKAYICSSSLRKSALGALAKTLTLVQLAYLREQFNMLGPNKSGLISMQNFKTGILRSVTDASKDSRVLDYVNMVSSIQYRKLDFEEFCAAAISVHQLEGMESWEQHARRAYELFEKEGNRPIMIEELASELGLSPSVPIHVVLQDWIRHSDGKLSFLGFVRLLHGVSSRTFQKA</sequence>
<proteinExistence type="inferred from homology"/>
<protein>
    <recommendedName>
        <fullName evidence="3">non-specific serine/threonine protein kinase</fullName>
        <ecNumber evidence="3">2.7.11.1</ecNumber>
    </recommendedName>
</protein>
<dbReference type="Pfam" id="PF00069">
    <property type="entry name" value="Pkinase"/>
    <property type="match status" value="1"/>
</dbReference>
<dbReference type="Proteomes" id="UP000501690">
    <property type="component" value="Linkage Group LG6"/>
</dbReference>